<organism evidence="4 5">
    <name type="scientific">Sporosarcina ureilytica</name>
    <dbReference type="NCBI Taxonomy" id="298596"/>
    <lineage>
        <taxon>Bacteria</taxon>
        <taxon>Bacillati</taxon>
        <taxon>Bacillota</taxon>
        <taxon>Bacilli</taxon>
        <taxon>Bacillales</taxon>
        <taxon>Caryophanaceae</taxon>
        <taxon>Sporosarcina</taxon>
    </lineage>
</organism>
<evidence type="ECO:0000313" key="4">
    <source>
        <dbReference type="EMBL" id="AOV08163.1"/>
    </source>
</evidence>
<dbReference type="Proteomes" id="UP000185746">
    <property type="component" value="Chromosome"/>
</dbReference>
<evidence type="ECO:0000256" key="1">
    <source>
        <dbReference type="ARBA" id="ARBA00022801"/>
    </source>
</evidence>
<dbReference type="Gene3D" id="3.90.245.10">
    <property type="entry name" value="Ribonucleoside hydrolase-like"/>
    <property type="match status" value="1"/>
</dbReference>
<keyword evidence="1 4" id="KW-0378">Hydrolase</keyword>
<dbReference type="InterPro" id="IPR036452">
    <property type="entry name" value="Ribo_hydro-like"/>
</dbReference>
<dbReference type="GO" id="GO:0008477">
    <property type="term" value="F:purine nucleosidase activity"/>
    <property type="evidence" value="ECO:0007669"/>
    <property type="project" value="TreeGrafter"/>
</dbReference>
<dbReference type="InterPro" id="IPR001910">
    <property type="entry name" value="Inosine/uridine_hydrolase_dom"/>
</dbReference>
<dbReference type="PANTHER" id="PTHR12304:SF15">
    <property type="entry name" value="NON-SPECIFIC RIBONUCLEOSIDE HYDROLASE RIHC"/>
    <property type="match status" value="1"/>
</dbReference>
<dbReference type="EMBL" id="CP017560">
    <property type="protein sequence ID" value="AOV08163.1"/>
    <property type="molecule type" value="Genomic_DNA"/>
</dbReference>
<keyword evidence="5" id="KW-1185">Reference proteome</keyword>
<proteinExistence type="predicted"/>
<dbReference type="GO" id="GO:0006152">
    <property type="term" value="P:purine nucleoside catabolic process"/>
    <property type="evidence" value="ECO:0007669"/>
    <property type="project" value="TreeGrafter"/>
</dbReference>
<dbReference type="KEGG" id="surl:BI350_11855"/>
<dbReference type="Pfam" id="PF01156">
    <property type="entry name" value="IU_nuc_hydro"/>
    <property type="match status" value="1"/>
</dbReference>
<dbReference type="CDD" id="cd02651">
    <property type="entry name" value="nuc_hydro_IU_UC_XIUA"/>
    <property type="match status" value="1"/>
</dbReference>
<dbReference type="InterPro" id="IPR023186">
    <property type="entry name" value="IUNH"/>
</dbReference>
<dbReference type="PANTHER" id="PTHR12304">
    <property type="entry name" value="INOSINE-URIDINE PREFERRING NUCLEOSIDE HYDROLASE"/>
    <property type="match status" value="1"/>
</dbReference>
<gene>
    <name evidence="4" type="ORF">BI350_11855</name>
</gene>
<evidence type="ECO:0000259" key="3">
    <source>
        <dbReference type="Pfam" id="PF01156"/>
    </source>
</evidence>
<dbReference type="RefSeq" id="WP_075528310.1">
    <property type="nucleotide sequence ID" value="NZ_CP017560.1"/>
</dbReference>
<dbReference type="SUPFAM" id="SSF53590">
    <property type="entry name" value="Nucleoside hydrolase"/>
    <property type="match status" value="1"/>
</dbReference>
<name>A0A1D8JHJ8_9BACL</name>
<reference evidence="4 5" key="1">
    <citation type="submission" date="2016-09" db="EMBL/GenBank/DDBJ databases">
        <title>Complete genome sequence of the Lysinibacillus sphaericus LMG 22257, a specie of Bacillus with ureolytic activity that can effectively biodeposit calcium carbonate.</title>
        <authorList>
            <person name="Yan W."/>
        </authorList>
    </citation>
    <scope>NUCLEOTIDE SEQUENCE [LARGE SCALE GENOMIC DNA]</scope>
    <source>
        <strain evidence="4 5">LMG 22257</strain>
    </source>
</reference>
<dbReference type="GO" id="GO:0005829">
    <property type="term" value="C:cytosol"/>
    <property type="evidence" value="ECO:0007669"/>
    <property type="project" value="TreeGrafter"/>
</dbReference>
<evidence type="ECO:0000256" key="2">
    <source>
        <dbReference type="ARBA" id="ARBA00023295"/>
    </source>
</evidence>
<sequence length="298" mass="32503">MKRIPIIIDTDPGIDDAAALGLAFYRDDLDVKLITTVAGNVDIDNITTNALKLVTFFDQDIPVAKGMDTPLLKPALGNKVHGVTGMDGYDFPQPTRRITKEHAVEAMRSLLEESEEKITIVPIGPLTNIAVLLLMYPQLKNKIERIVLMGGSLSGGNVNGAAEFNMWADPHAAKMVFDSGLDIVMIGLDVTLKARIGEELLSKCPNKSADMFNAIFRHYIDGDMESGVVMHDSCAIAYLTNPELFTIERRLVEVVTDGPAGGMTMEVFGKDKTNVSVAVGIDSEAFQEWFLGTLNKMI</sequence>
<dbReference type="AlphaFoldDB" id="A0A1D8JHJ8"/>
<dbReference type="NCBIfam" id="NF008036">
    <property type="entry name" value="PRK10768.1"/>
    <property type="match status" value="1"/>
</dbReference>
<feature type="domain" description="Inosine/uridine-preferring nucleoside hydrolase" evidence="3">
    <location>
        <begin position="6"/>
        <end position="288"/>
    </location>
</feature>
<keyword evidence="2" id="KW-0326">Glycosidase</keyword>
<evidence type="ECO:0000313" key="5">
    <source>
        <dbReference type="Proteomes" id="UP000185746"/>
    </source>
</evidence>
<protein>
    <submittedName>
        <fullName evidence="4">Ribonucleoside hydrolase RihC</fullName>
    </submittedName>
</protein>
<accession>A0A1D8JHJ8</accession>